<dbReference type="InterPro" id="IPR018181">
    <property type="entry name" value="Heat_shock_70_CS"/>
</dbReference>
<evidence type="ECO:0000256" key="2">
    <source>
        <dbReference type="ARBA" id="ARBA00014415"/>
    </source>
</evidence>
<dbReference type="PROSITE" id="PS01036">
    <property type="entry name" value="HSP70_3"/>
    <property type="match status" value="1"/>
</dbReference>
<proteinExistence type="evidence at transcript level"/>
<dbReference type="RefSeq" id="WP_338516093.1">
    <property type="nucleotide sequence ID" value="NZ_CP135137.1"/>
</dbReference>
<dbReference type="InterPro" id="IPR013126">
    <property type="entry name" value="Hsp_70_fam"/>
</dbReference>
<feature type="compositionally biased region" description="Low complexity" evidence="10">
    <location>
        <begin position="608"/>
        <end position="635"/>
    </location>
</feature>
<feature type="coiled-coil region" evidence="9">
    <location>
        <begin position="250"/>
        <end position="277"/>
    </location>
</feature>
<dbReference type="Proteomes" id="UP001368618">
    <property type="component" value="Chromosome"/>
</dbReference>
<dbReference type="HAMAP" id="MF_00332">
    <property type="entry name" value="DnaK"/>
    <property type="match status" value="1"/>
</dbReference>
<sequence length="655" mass="71485">MAKIIGIDLGTTNSCVAVMEGDPKVIENSEGRRTTPSIIAYTDGETLVGDAAKRQAVTNPENTPFAVKRLIGRKFDDPIVQKDIKMVPYKIIRASNGDAWVRIKGKDLAPPQISSEILRKMKKTAEDYLGEEVKEAVITVPAYFNDSQRQATKDAGRIAGLEVKRIINEPTAAALAYGMDKKKGDVVIAVYDLGGGTFDVSIIEIAEVEGEHQFEVLATNGDTFLGGEDFDLALIQYLVLEFKKDTGIDLNNDSLALQRLKDSAEKAKIELSSAQQTDVNLPYITADSSGPKHLNIKLTRAKLESLVEDLVQRTIKPCEVALKDAGLSVSQINEVILVGGQTRMPLVQKTVQKFFGKDLRKDVNPDEAVAVGAAIQAAVLSGDVKDILLLDVTPLSLGIETLGGVMTKVIEKNTTIPTKATQVFSTADDNQTAVTVHILQGEREQASANKSLGRFDLTGIPPAPRGVPQIEVTFDIDANGILNVSAKDKTTGKAQSIIIRASSGLSEDEVQNMIKDAKSHAEEDKKFREIIEVRNRADALIHTSEKTLKEFSNDLSEKDRNSMESAISDLKESVKGNDKVLIENKIRILTDISSNLMDRLQMLKKSGSNKSFDNNVKSNVSDSNTKENNSSSNKDNIVDAEFEEVKEDKKTDDNK</sequence>
<evidence type="ECO:0000256" key="10">
    <source>
        <dbReference type="SAM" id="MobiDB-lite"/>
    </source>
</evidence>
<dbReference type="EMBL" id="CP135137">
    <property type="protein sequence ID" value="WWR11521.1"/>
    <property type="molecule type" value="Genomic_DNA"/>
</dbReference>
<keyword evidence="5 7" id="KW-0067">ATP-binding</keyword>
<comment type="induction">
    <text evidence="7">By stress conditions e.g. heat shock.</text>
</comment>
<dbReference type="Gene3D" id="2.60.34.10">
    <property type="entry name" value="Substrate Binding Domain Of DNAk, Chain A, domain 1"/>
    <property type="match status" value="1"/>
</dbReference>
<feature type="region of interest" description="Disordered" evidence="10">
    <location>
        <begin position="607"/>
        <end position="655"/>
    </location>
</feature>
<evidence type="ECO:0000313" key="11">
    <source>
        <dbReference type="EMBL" id="WWR11521.1"/>
    </source>
</evidence>
<organism evidence="11 12">
    <name type="scientific">Candidatus Legionella polyplacis</name>
    <dbReference type="NCBI Taxonomy" id="2005262"/>
    <lineage>
        <taxon>Bacteria</taxon>
        <taxon>Pseudomonadati</taxon>
        <taxon>Pseudomonadota</taxon>
        <taxon>Gammaproteobacteria</taxon>
        <taxon>Legionellales</taxon>
        <taxon>Legionellaceae</taxon>
        <taxon>Legionella</taxon>
    </lineage>
</organism>
<dbReference type="Gene3D" id="1.20.1270.10">
    <property type="match status" value="1"/>
</dbReference>
<keyword evidence="6 7" id="KW-0346">Stress response</keyword>
<dbReference type="SUPFAM" id="SSF100920">
    <property type="entry name" value="Heat shock protein 70kD (HSP70), peptide-binding domain"/>
    <property type="match status" value="1"/>
</dbReference>
<evidence type="ECO:0000256" key="4">
    <source>
        <dbReference type="ARBA" id="ARBA00022741"/>
    </source>
</evidence>
<dbReference type="Pfam" id="PF00012">
    <property type="entry name" value="HSP70"/>
    <property type="match status" value="1"/>
</dbReference>
<accession>A0ABZ2GYT7</accession>
<keyword evidence="9" id="KW-0175">Coiled coil</keyword>
<feature type="modified residue" description="Phosphothreonine; by autocatalysis" evidence="7">
    <location>
        <position position="197"/>
    </location>
</feature>
<evidence type="ECO:0000256" key="6">
    <source>
        <dbReference type="ARBA" id="ARBA00023016"/>
    </source>
</evidence>
<reference evidence="11" key="1">
    <citation type="submission" date="2023-09" db="EMBL/GenBank/DDBJ databases">
        <title>Genomes of two closely related lineages of the louse Polyplax serrata with different host specificities.</title>
        <authorList>
            <person name="Martinu J."/>
            <person name="Tarabai H."/>
            <person name="Stefka J."/>
            <person name="Hypsa V."/>
        </authorList>
    </citation>
    <scope>NUCLEOTIDE SEQUENCE [LARGE SCALE GENOMIC DNA]</scope>
    <source>
        <strain evidence="11">98ZLc_SE</strain>
    </source>
</reference>
<dbReference type="CDD" id="cd10234">
    <property type="entry name" value="ASKHA_NBD_HSP70_DnaK-like"/>
    <property type="match status" value="1"/>
</dbReference>
<dbReference type="InterPro" id="IPR029047">
    <property type="entry name" value="HSP70_peptide-bd_sf"/>
</dbReference>
<dbReference type="NCBIfam" id="TIGR02350">
    <property type="entry name" value="prok_dnaK"/>
    <property type="match status" value="1"/>
</dbReference>
<dbReference type="NCBIfam" id="NF001413">
    <property type="entry name" value="PRK00290.1"/>
    <property type="match status" value="1"/>
</dbReference>
<evidence type="ECO:0000256" key="7">
    <source>
        <dbReference type="HAMAP-Rule" id="MF_00332"/>
    </source>
</evidence>
<keyword evidence="3 7" id="KW-0597">Phosphoprotein</keyword>
<dbReference type="InterPro" id="IPR043129">
    <property type="entry name" value="ATPase_NBD"/>
</dbReference>
<dbReference type="PRINTS" id="PR00301">
    <property type="entry name" value="HEATSHOCK70"/>
</dbReference>
<name>A0ABZ2GYT7_9GAMM</name>
<keyword evidence="7" id="KW-0143">Chaperone</keyword>
<dbReference type="Gene3D" id="3.90.640.10">
    <property type="entry name" value="Actin, Chain A, domain 4"/>
    <property type="match status" value="1"/>
</dbReference>
<protein>
    <recommendedName>
        <fullName evidence="2 7">Chaperone protein DnaK</fullName>
    </recommendedName>
    <alternativeName>
        <fullName evidence="7">HSP70</fullName>
    </alternativeName>
    <alternativeName>
        <fullName evidence="7">Heat shock 70 kDa protein</fullName>
    </alternativeName>
    <alternativeName>
        <fullName evidence="7">Heat shock protein 70</fullName>
    </alternativeName>
</protein>
<dbReference type="SUPFAM" id="SSF53067">
    <property type="entry name" value="Actin-like ATPase domain"/>
    <property type="match status" value="2"/>
</dbReference>
<dbReference type="InterPro" id="IPR029048">
    <property type="entry name" value="HSP70_C_sf"/>
</dbReference>
<keyword evidence="4 7" id="KW-0547">Nucleotide-binding</keyword>
<comment type="function">
    <text evidence="7">Acts as a chaperone.</text>
</comment>
<evidence type="ECO:0000313" key="12">
    <source>
        <dbReference type="Proteomes" id="UP001368618"/>
    </source>
</evidence>
<evidence type="ECO:0000256" key="5">
    <source>
        <dbReference type="ARBA" id="ARBA00022840"/>
    </source>
</evidence>
<evidence type="ECO:0000256" key="8">
    <source>
        <dbReference type="RuleBase" id="RU003322"/>
    </source>
</evidence>
<evidence type="ECO:0000256" key="1">
    <source>
        <dbReference type="ARBA" id="ARBA00007381"/>
    </source>
</evidence>
<feature type="compositionally biased region" description="Basic and acidic residues" evidence="10">
    <location>
        <begin position="646"/>
        <end position="655"/>
    </location>
</feature>
<dbReference type="PROSITE" id="PS00329">
    <property type="entry name" value="HSP70_2"/>
    <property type="match status" value="1"/>
</dbReference>
<dbReference type="InterPro" id="IPR012725">
    <property type="entry name" value="Chaperone_DnaK"/>
</dbReference>
<gene>
    <name evidence="7 11" type="primary">dnaK</name>
    <name evidence="11" type="ORF">RQL39_02440</name>
</gene>
<dbReference type="NCBIfam" id="NF003520">
    <property type="entry name" value="PRK05183.1"/>
    <property type="match status" value="1"/>
</dbReference>
<keyword evidence="12" id="KW-1185">Reference proteome</keyword>
<dbReference type="PROSITE" id="PS00297">
    <property type="entry name" value="HSP70_1"/>
    <property type="match status" value="1"/>
</dbReference>
<dbReference type="PANTHER" id="PTHR19375">
    <property type="entry name" value="HEAT SHOCK PROTEIN 70KDA"/>
    <property type="match status" value="1"/>
</dbReference>
<evidence type="ECO:0000256" key="9">
    <source>
        <dbReference type="SAM" id="Coils"/>
    </source>
</evidence>
<comment type="similarity">
    <text evidence="1 7 8">Belongs to the heat shock protein 70 family.</text>
</comment>
<evidence type="ECO:0000256" key="3">
    <source>
        <dbReference type="ARBA" id="ARBA00022553"/>
    </source>
</evidence>
<dbReference type="Gene3D" id="3.30.420.40">
    <property type="match status" value="2"/>
</dbReference>